<feature type="compositionally biased region" description="Low complexity" evidence="1">
    <location>
        <begin position="96"/>
        <end position="138"/>
    </location>
</feature>
<feature type="region of interest" description="Disordered" evidence="1">
    <location>
        <begin position="298"/>
        <end position="432"/>
    </location>
</feature>
<feature type="compositionally biased region" description="Low complexity" evidence="1">
    <location>
        <begin position="180"/>
        <end position="191"/>
    </location>
</feature>
<sequence length="432" mass="47277">MSSVVKSTHTEEPPKVKRKTLSVASLSHLRQSSRNVIGDCSADDDHRPSWLDAYEEPLEERFIFTLKDDEAQKKANKKKAKRSAILSPRALNKENLSASLHNSTSSLSASLDTPSTPSSSSSSSASSASSPFSSSPAAGEGDASSAKPRRKHSRSLLLRSKRARDDIISVPASCLDHSLPPSASAPADPAPFISFLAPPLPVPLPLPIASRLPDEPLPPPPDADSPPRPHHQAAEPDVAPPPPPLPPRDYDPDYVLRGSGRGRSRTYAHPAELRKAGFASASFSTALVAPPPLLIPPHAIPLRPPTGVPGTRSMYELSSSPERNGLAHSQPVKLNRSYQHQLERRHAGDAKELKRLEKMEKKQRKKMEKQLKKEEKKQSKQEGKQQTKKREKKEKKQSRKDKMATEADVDSPFFVDSCSTPSFNETRAQLLL</sequence>
<feature type="compositionally biased region" description="Polar residues" evidence="1">
    <location>
        <begin position="417"/>
        <end position="432"/>
    </location>
</feature>
<gene>
    <name evidence="2" type="ORF">ACA1_151360</name>
</gene>
<reference evidence="2 3" key="1">
    <citation type="journal article" date="2013" name="Genome Biol.">
        <title>Genome of Acanthamoeba castellanii highlights extensive lateral gene transfer and early evolution of tyrosine kinase signaling.</title>
        <authorList>
            <person name="Clarke M."/>
            <person name="Lohan A.J."/>
            <person name="Liu B."/>
            <person name="Lagkouvardos I."/>
            <person name="Roy S."/>
            <person name="Zafar N."/>
            <person name="Bertelli C."/>
            <person name="Schilde C."/>
            <person name="Kianianmomeni A."/>
            <person name="Burglin T.R."/>
            <person name="Frech C."/>
            <person name="Turcotte B."/>
            <person name="Kopec K.O."/>
            <person name="Synnott J.M."/>
            <person name="Choo C."/>
            <person name="Paponov I."/>
            <person name="Finkler A."/>
            <person name="Soon Heng Tan C."/>
            <person name="Hutchins A.P."/>
            <person name="Weinmeier T."/>
            <person name="Rattei T."/>
            <person name="Chu J.S."/>
            <person name="Gimenez G."/>
            <person name="Irimia M."/>
            <person name="Rigden D.J."/>
            <person name="Fitzpatrick D.A."/>
            <person name="Lorenzo-Morales J."/>
            <person name="Bateman A."/>
            <person name="Chiu C.H."/>
            <person name="Tang P."/>
            <person name="Hegemann P."/>
            <person name="Fromm H."/>
            <person name="Raoult D."/>
            <person name="Greub G."/>
            <person name="Miranda-Saavedra D."/>
            <person name="Chen N."/>
            <person name="Nash P."/>
            <person name="Ginger M.L."/>
            <person name="Horn M."/>
            <person name="Schaap P."/>
            <person name="Caler L."/>
            <person name="Loftus B."/>
        </authorList>
    </citation>
    <scope>NUCLEOTIDE SEQUENCE [LARGE SCALE GENOMIC DNA]</scope>
    <source>
        <strain evidence="2 3">Neff</strain>
    </source>
</reference>
<dbReference type="VEuPathDB" id="AmoebaDB:ACA1_151360"/>
<dbReference type="Proteomes" id="UP000011083">
    <property type="component" value="Unassembled WGS sequence"/>
</dbReference>
<dbReference type="KEGG" id="acan:ACA1_151360"/>
<feature type="region of interest" description="Disordered" evidence="1">
    <location>
        <begin position="1"/>
        <end position="24"/>
    </location>
</feature>
<feature type="compositionally biased region" description="Pro residues" evidence="1">
    <location>
        <begin position="298"/>
        <end position="307"/>
    </location>
</feature>
<protein>
    <submittedName>
        <fullName evidence="2">Uncharacterized protein</fullName>
    </submittedName>
</protein>
<feature type="compositionally biased region" description="Basic and acidic residues" evidence="1">
    <location>
        <begin position="341"/>
        <end position="360"/>
    </location>
</feature>
<feature type="compositionally biased region" description="Basic and acidic residues" evidence="1">
    <location>
        <begin position="368"/>
        <end position="385"/>
    </location>
</feature>
<name>L8H233_ACACF</name>
<feature type="region of interest" description="Disordered" evidence="1">
    <location>
        <begin position="173"/>
        <end position="192"/>
    </location>
</feature>
<keyword evidence="3" id="KW-1185">Reference proteome</keyword>
<dbReference type="GeneID" id="14919620"/>
<feature type="region of interest" description="Disordered" evidence="1">
    <location>
        <begin position="66"/>
        <end position="162"/>
    </location>
</feature>
<feature type="compositionally biased region" description="Pro residues" evidence="1">
    <location>
        <begin position="215"/>
        <end position="226"/>
    </location>
</feature>
<feature type="region of interest" description="Disordered" evidence="1">
    <location>
        <begin position="204"/>
        <end position="268"/>
    </location>
</feature>
<organism evidence="2 3">
    <name type="scientific">Acanthamoeba castellanii (strain ATCC 30010 / Neff)</name>
    <dbReference type="NCBI Taxonomy" id="1257118"/>
    <lineage>
        <taxon>Eukaryota</taxon>
        <taxon>Amoebozoa</taxon>
        <taxon>Discosea</taxon>
        <taxon>Longamoebia</taxon>
        <taxon>Centramoebida</taxon>
        <taxon>Acanthamoebidae</taxon>
        <taxon>Acanthamoeba</taxon>
    </lineage>
</organism>
<proteinExistence type="predicted"/>
<dbReference type="EMBL" id="KB007942">
    <property type="protein sequence ID" value="ELR18823.1"/>
    <property type="molecule type" value="Genomic_DNA"/>
</dbReference>
<evidence type="ECO:0000313" key="2">
    <source>
        <dbReference type="EMBL" id="ELR18823.1"/>
    </source>
</evidence>
<feature type="compositionally biased region" description="Pro residues" evidence="1">
    <location>
        <begin position="238"/>
        <end position="247"/>
    </location>
</feature>
<dbReference type="RefSeq" id="XP_004340879.1">
    <property type="nucleotide sequence ID" value="XM_004340831.1"/>
</dbReference>
<dbReference type="AlphaFoldDB" id="L8H233"/>
<accession>L8H233</accession>
<feature type="compositionally biased region" description="Basic residues" evidence="1">
    <location>
        <begin position="386"/>
        <end position="399"/>
    </location>
</feature>
<evidence type="ECO:0000313" key="3">
    <source>
        <dbReference type="Proteomes" id="UP000011083"/>
    </source>
</evidence>
<feature type="compositionally biased region" description="Basic residues" evidence="1">
    <location>
        <begin position="147"/>
        <end position="162"/>
    </location>
</feature>
<evidence type="ECO:0000256" key="1">
    <source>
        <dbReference type="SAM" id="MobiDB-lite"/>
    </source>
</evidence>